<dbReference type="AlphaFoldDB" id="A0AAE2C4X5"/>
<keyword evidence="7" id="KW-0788">Thiol protease</keyword>
<name>A0AAE2C4X5_9LAMI</name>
<dbReference type="SUPFAM" id="SSF54001">
    <property type="entry name" value="Cysteine proteinases"/>
    <property type="match status" value="1"/>
</dbReference>
<feature type="domain" description="UCH catalytic" evidence="9">
    <location>
        <begin position="2"/>
        <end position="91"/>
    </location>
</feature>
<dbReference type="PANTHER" id="PTHR10589:SF16">
    <property type="entry name" value="UBIQUITIN CARBOXYL-TERMINAL HYDROLASE ISOZYME L5"/>
    <property type="match status" value="1"/>
</dbReference>
<dbReference type="Proteomes" id="UP001289374">
    <property type="component" value="Unassembled WGS sequence"/>
</dbReference>
<evidence type="ECO:0000313" key="11">
    <source>
        <dbReference type="Proteomes" id="UP001289374"/>
    </source>
</evidence>
<comment type="similarity">
    <text evidence="2 8">Belongs to the peptidase C12 family.</text>
</comment>
<evidence type="ECO:0000256" key="1">
    <source>
        <dbReference type="ARBA" id="ARBA00000707"/>
    </source>
</evidence>
<dbReference type="GO" id="GO:0006511">
    <property type="term" value="P:ubiquitin-dependent protein catabolic process"/>
    <property type="evidence" value="ECO:0007669"/>
    <property type="project" value="InterPro"/>
</dbReference>
<dbReference type="Gene3D" id="3.40.532.10">
    <property type="entry name" value="Peptidase C12, ubiquitin carboxyl-terminal hydrolase"/>
    <property type="match status" value="1"/>
</dbReference>
<evidence type="ECO:0000256" key="8">
    <source>
        <dbReference type="PROSITE-ProRule" id="PRU01393"/>
    </source>
</evidence>
<dbReference type="InterPro" id="IPR001578">
    <property type="entry name" value="Peptidase_C12_UCH"/>
</dbReference>
<evidence type="ECO:0000256" key="4">
    <source>
        <dbReference type="ARBA" id="ARBA00022670"/>
    </source>
</evidence>
<comment type="caution">
    <text evidence="8">Lacks conserved residue(s) required for the propagation of feature annotation.</text>
</comment>
<evidence type="ECO:0000256" key="6">
    <source>
        <dbReference type="ARBA" id="ARBA00022801"/>
    </source>
</evidence>
<dbReference type="GO" id="GO:0004843">
    <property type="term" value="F:cysteine-type deubiquitinase activity"/>
    <property type="evidence" value="ECO:0007669"/>
    <property type="project" value="UniProtKB-EC"/>
</dbReference>
<dbReference type="GO" id="GO:0016579">
    <property type="term" value="P:protein deubiquitination"/>
    <property type="evidence" value="ECO:0007669"/>
    <property type="project" value="TreeGrafter"/>
</dbReference>
<keyword evidence="4" id="KW-0645">Protease</keyword>
<keyword evidence="11" id="KW-1185">Reference proteome</keyword>
<organism evidence="10 11">
    <name type="scientific">Sesamum angolense</name>
    <dbReference type="NCBI Taxonomy" id="2727404"/>
    <lineage>
        <taxon>Eukaryota</taxon>
        <taxon>Viridiplantae</taxon>
        <taxon>Streptophyta</taxon>
        <taxon>Embryophyta</taxon>
        <taxon>Tracheophyta</taxon>
        <taxon>Spermatophyta</taxon>
        <taxon>Magnoliopsida</taxon>
        <taxon>eudicotyledons</taxon>
        <taxon>Gunneridae</taxon>
        <taxon>Pentapetalae</taxon>
        <taxon>asterids</taxon>
        <taxon>lamiids</taxon>
        <taxon>Lamiales</taxon>
        <taxon>Pedaliaceae</taxon>
        <taxon>Sesamum</taxon>
    </lineage>
</organism>
<evidence type="ECO:0000259" key="9">
    <source>
        <dbReference type="PROSITE" id="PS52048"/>
    </source>
</evidence>
<dbReference type="PANTHER" id="PTHR10589">
    <property type="entry name" value="UBIQUITIN CARBOXYL-TERMINAL HYDROLASE"/>
    <property type="match status" value="1"/>
</dbReference>
<reference evidence="10" key="2">
    <citation type="journal article" date="2024" name="Plant">
        <title>Genomic evolution and insights into agronomic trait innovations of Sesamum species.</title>
        <authorList>
            <person name="Miao H."/>
            <person name="Wang L."/>
            <person name="Qu L."/>
            <person name="Liu H."/>
            <person name="Sun Y."/>
            <person name="Le M."/>
            <person name="Wang Q."/>
            <person name="Wei S."/>
            <person name="Zheng Y."/>
            <person name="Lin W."/>
            <person name="Duan Y."/>
            <person name="Cao H."/>
            <person name="Xiong S."/>
            <person name="Wang X."/>
            <person name="Wei L."/>
            <person name="Li C."/>
            <person name="Ma Q."/>
            <person name="Ju M."/>
            <person name="Zhao R."/>
            <person name="Li G."/>
            <person name="Mu C."/>
            <person name="Tian Q."/>
            <person name="Mei H."/>
            <person name="Zhang T."/>
            <person name="Gao T."/>
            <person name="Zhang H."/>
        </authorList>
    </citation>
    <scope>NUCLEOTIDE SEQUENCE</scope>
    <source>
        <strain evidence="10">K16</strain>
    </source>
</reference>
<dbReference type="PROSITE" id="PS52048">
    <property type="entry name" value="UCH_DOMAIN"/>
    <property type="match status" value="1"/>
</dbReference>
<evidence type="ECO:0000256" key="7">
    <source>
        <dbReference type="ARBA" id="ARBA00022807"/>
    </source>
</evidence>
<dbReference type="InterPro" id="IPR036959">
    <property type="entry name" value="Peptidase_C12_UCH_sf"/>
</dbReference>
<keyword evidence="6 10" id="KW-0378">Hydrolase</keyword>
<proteinExistence type="inferred from homology"/>
<gene>
    <name evidence="10" type="ORF">Sango_0456500</name>
</gene>
<keyword evidence="5" id="KW-0833">Ubl conjugation pathway</keyword>
<comment type="caution">
    <text evidence="10">The sequence shown here is derived from an EMBL/GenBank/DDBJ whole genome shotgun (WGS) entry which is preliminary data.</text>
</comment>
<sequence>MSWCTIESDPGVFTELIQQMQVKGAQVEELYSLDLDSLNNLRPVYGLIFLFKWRPGEKDERIVIKDPNPNFFFASQASFYTAISLDIIAKT</sequence>
<evidence type="ECO:0000313" key="10">
    <source>
        <dbReference type="EMBL" id="KAK4408755.1"/>
    </source>
</evidence>
<comment type="catalytic activity">
    <reaction evidence="1">
        <text>Thiol-dependent hydrolysis of ester, thioester, amide, peptide and isopeptide bonds formed by the C-terminal Gly of ubiquitin (a 76-residue protein attached to proteins as an intracellular targeting signal).</text>
        <dbReference type="EC" id="3.4.19.12"/>
    </reaction>
</comment>
<evidence type="ECO:0000256" key="3">
    <source>
        <dbReference type="ARBA" id="ARBA00012759"/>
    </source>
</evidence>
<reference evidence="10" key="1">
    <citation type="submission" date="2020-06" db="EMBL/GenBank/DDBJ databases">
        <authorList>
            <person name="Li T."/>
            <person name="Hu X."/>
            <person name="Zhang T."/>
            <person name="Song X."/>
            <person name="Zhang H."/>
            <person name="Dai N."/>
            <person name="Sheng W."/>
            <person name="Hou X."/>
            <person name="Wei L."/>
        </authorList>
    </citation>
    <scope>NUCLEOTIDE SEQUENCE</scope>
    <source>
        <strain evidence="10">K16</strain>
        <tissue evidence="10">Leaf</tissue>
    </source>
</reference>
<dbReference type="Pfam" id="PF01088">
    <property type="entry name" value="Peptidase_C12"/>
    <property type="match status" value="1"/>
</dbReference>
<dbReference type="EC" id="3.4.19.12" evidence="3"/>
<evidence type="ECO:0000256" key="5">
    <source>
        <dbReference type="ARBA" id="ARBA00022786"/>
    </source>
</evidence>
<accession>A0AAE2C4X5</accession>
<dbReference type="GO" id="GO:0005737">
    <property type="term" value="C:cytoplasm"/>
    <property type="evidence" value="ECO:0007669"/>
    <property type="project" value="TreeGrafter"/>
</dbReference>
<evidence type="ECO:0000256" key="2">
    <source>
        <dbReference type="ARBA" id="ARBA00009326"/>
    </source>
</evidence>
<protein>
    <recommendedName>
        <fullName evidence="3">ubiquitinyl hydrolase 1</fullName>
        <ecNumber evidence="3">3.4.19.12</ecNumber>
    </recommendedName>
</protein>
<dbReference type="EMBL" id="JACGWL010000002">
    <property type="protein sequence ID" value="KAK4408755.1"/>
    <property type="molecule type" value="Genomic_DNA"/>
</dbReference>
<dbReference type="InterPro" id="IPR038765">
    <property type="entry name" value="Papain-like_cys_pep_sf"/>
</dbReference>